<name>A0A085MH46_9BILA</name>
<protein>
    <submittedName>
        <fullName evidence="2">Uncharacterized protein</fullName>
    </submittedName>
</protein>
<evidence type="ECO:0000256" key="1">
    <source>
        <dbReference type="SAM" id="MobiDB-lite"/>
    </source>
</evidence>
<dbReference type="EMBL" id="KL363193">
    <property type="protein sequence ID" value="KFD56542.1"/>
    <property type="molecule type" value="Genomic_DNA"/>
</dbReference>
<evidence type="ECO:0000313" key="2">
    <source>
        <dbReference type="EMBL" id="KFD56542.1"/>
    </source>
</evidence>
<sequence length="106" mass="12353">MSEENKDDKDKQENKRIVILPVEKAVIYQPEISPEMVKKLKSSADYAQWAGRTRYVPSSKSNEGGEETDEDFEMPRPRKQKQQQQQPEPKKTDDANNAKECRQKQN</sequence>
<feature type="compositionally biased region" description="Basic and acidic residues" evidence="1">
    <location>
        <begin position="88"/>
        <end position="106"/>
    </location>
</feature>
<dbReference type="EMBL" id="KL367484">
    <property type="protein sequence ID" value="KFD71073.1"/>
    <property type="molecule type" value="Genomic_DNA"/>
</dbReference>
<accession>A0A085MH46</accession>
<dbReference type="Proteomes" id="UP000030758">
    <property type="component" value="Unassembled WGS sequence"/>
</dbReference>
<dbReference type="AlphaFoldDB" id="A0A085MH46"/>
<evidence type="ECO:0000313" key="4">
    <source>
        <dbReference type="Proteomes" id="UP000030764"/>
    </source>
</evidence>
<dbReference type="Proteomes" id="UP000030764">
    <property type="component" value="Unassembled WGS sequence"/>
</dbReference>
<proteinExistence type="predicted"/>
<feature type="region of interest" description="Disordered" evidence="1">
    <location>
        <begin position="50"/>
        <end position="106"/>
    </location>
</feature>
<evidence type="ECO:0000313" key="3">
    <source>
        <dbReference type="EMBL" id="KFD71073.1"/>
    </source>
</evidence>
<gene>
    <name evidence="2" type="ORF">M513_02646</name>
    <name evidence="3" type="ORF">M514_02646</name>
</gene>
<reference evidence="2 4" key="1">
    <citation type="journal article" date="2014" name="Nat. Genet.">
        <title>Genome and transcriptome of the porcine whipworm Trichuris suis.</title>
        <authorList>
            <person name="Jex A.R."/>
            <person name="Nejsum P."/>
            <person name="Schwarz E.M."/>
            <person name="Hu L."/>
            <person name="Young N.D."/>
            <person name="Hall R.S."/>
            <person name="Korhonen P.K."/>
            <person name="Liao S."/>
            <person name="Thamsborg S."/>
            <person name="Xia J."/>
            <person name="Xu P."/>
            <person name="Wang S."/>
            <person name="Scheerlinck J.P."/>
            <person name="Hofmann A."/>
            <person name="Sternberg P.W."/>
            <person name="Wang J."/>
            <person name="Gasser R.B."/>
        </authorList>
    </citation>
    <scope>NUCLEOTIDE SEQUENCE [LARGE SCALE GENOMIC DNA]</scope>
    <source>
        <strain evidence="3">DCEP-RM93F</strain>
        <strain evidence="2">DCEP-RM93M</strain>
    </source>
</reference>
<organism evidence="2 4">
    <name type="scientific">Trichuris suis</name>
    <name type="common">pig whipworm</name>
    <dbReference type="NCBI Taxonomy" id="68888"/>
    <lineage>
        <taxon>Eukaryota</taxon>
        <taxon>Metazoa</taxon>
        <taxon>Ecdysozoa</taxon>
        <taxon>Nematoda</taxon>
        <taxon>Enoplea</taxon>
        <taxon>Dorylaimia</taxon>
        <taxon>Trichinellida</taxon>
        <taxon>Trichuridae</taxon>
        <taxon>Trichuris</taxon>
    </lineage>
</organism>
<keyword evidence="4" id="KW-1185">Reference proteome</keyword>